<gene>
    <name evidence="6" type="ORF">CEK71_22085</name>
</gene>
<dbReference type="KEGG" id="mpsy:CEK71_22085"/>
<feature type="domain" description="Transposase IS66 central" evidence="2">
    <location>
        <begin position="189"/>
        <end position="475"/>
    </location>
</feature>
<dbReference type="InterPro" id="IPR039552">
    <property type="entry name" value="IS66_C"/>
</dbReference>
<dbReference type="InterPro" id="IPR004291">
    <property type="entry name" value="Transposase_IS66_central"/>
</dbReference>
<dbReference type="Pfam" id="PF13007">
    <property type="entry name" value="LZ_Tnp_IS66"/>
    <property type="match status" value="1"/>
</dbReference>
<dbReference type="Proteomes" id="UP000197019">
    <property type="component" value="Chromosome"/>
</dbReference>
<dbReference type="Pfam" id="PF13005">
    <property type="entry name" value="zf-IS66"/>
    <property type="match status" value="1"/>
</dbReference>
<reference evidence="6 7" key="1">
    <citation type="submission" date="2017-06" db="EMBL/GenBank/DDBJ databases">
        <title>Genome Sequencing of the methanotroph Methylovulum psychrotolerants str. HV10-M2 isolated from a high-altitude environment.</title>
        <authorList>
            <person name="Mateos-Rivera A."/>
        </authorList>
    </citation>
    <scope>NUCLEOTIDE SEQUENCE [LARGE SCALE GENOMIC DNA]</scope>
    <source>
        <strain evidence="6 7">HV10_M2</strain>
    </source>
</reference>
<dbReference type="EMBL" id="CP022129">
    <property type="protein sequence ID" value="ASF48527.1"/>
    <property type="molecule type" value="Genomic_DNA"/>
</dbReference>
<feature type="domain" description="Transposase IS66 zinc-finger binding" evidence="3">
    <location>
        <begin position="131"/>
        <end position="174"/>
    </location>
</feature>
<dbReference type="InterPro" id="IPR024474">
    <property type="entry name" value="Znf_dom_IS66"/>
</dbReference>
<feature type="region of interest" description="Disordered" evidence="1">
    <location>
        <begin position="94"/>
        <end position="120"/>
    </location>
</feature>
<evidence type="ECO:0000259" key="3">
    <source>
        <dbReference type="Pfam" id="PF13005"/>
    </source>
</evidence>
<evidence type="ECO:0000256" key="1">
    <source>
        <dbReference type="SAM" id="MobiDB-lite"/>
    </source>
</evidence>
<protein>
    <submittedName>
        <fullName evidence="6">IS66 family transposase</fullName>
    </submittedName>
</protein>
<evidence type="ECO:0000259" key="2">
    <source>
        <dbReference type="Pfam" id="PF03050"/>
    </source>
</evidence>
<dbReference type="PANTHER" id="PTHR33678:SF1">
    <property type="entry name" value="BLL1576 PROTEIN"/>
    <property type="match status" value="1"/>
</dbReference>
<sequence>MNPLAELDSLDIDPVAKSQVAAMFQTLLAQVERDAKTLQAKDLKIEALSHELAHIRRIRFGAKSETLSPLQRDVFEETLDTDLAAIEAEAEQLQDGQPCGTVAKPKRPRAGRQPLPDHLPRVDHHHEPASCTCGHCGKNLVKIGEDVTEQLDVEPAKFFVRRHIRPQYACRACETVTAAPIPPAVIDGGMAAVGLLAWVMVSKYQDHLPLYRLEQIAARDKVILSRSTLADWVGRVGVALQPLAERLKWHLLQGGALHADETPVAQLDPGSGKTRKAYLWAYRSNDLQPGPRLIVFDYQKGRGGEHARQFLGAWKGHLMVDGYAGYKALFTDTGNNGPCTELACFAHARRKFFDLHQANQSPMAWEALQRISVLYAVEAEGKALGIAARQQLRAEKSQPQLHAFHDWLLKTRTVTAPGGASAKALDYTLKRWPALIRYAETGHLPIDNNPVENCIRPIALGKKNWLFAGSERAGQRAAAIQTLLGTAKLNGLNPAAWLKETLEKLPVWPNSRIDELLPLTPEQITAIKQTLPEKATW</sequence>
<dbReference type="InterPro" id="IPR024463">
    <property type="entry name" value="Transposase_TnpC_homeodom"/>
</dbReference>
<feature type="domain" description="Transposase IS66 C-terminal" evidence="5">
    <location>
        <begin position="482"/>
        <end position="518"/>
    </location>
</feature>
<dbReference type="Pfam" id="PF03050">
    <property type="entry name" value="DDE_Tnp_IS66"/>
    <property type="match status" value="1"/>
</dbReference>
<evidence type="ECO:0000313" key="7">
    <source>
        <dbReference type="Proteomes" id="UP000197019"/>
    </source>
</evidence>
<dbReference type="OrthoDB" id="9800877at2"/>
<keyword evidence="7" id="KW-1185">Reference proteome</keyword>
<evidence type="ECO:0000259" key="4">
    <source>
        <dbReference type="Pfam" id="PF13007"/>
    </source>
</evidence>
<dbReference type="RefSeq" id="WP_088621389.1">
    <property type="nucleotide sequence ID" value="NZ_CP022129.1"/>
</dbReference>
<dbReference type="NCBIfam" id="NF033517">
    <property type="entry name" value="transpos_IS66"/>
    <property type="match status" value="1"/>
</dbReference>
<dbReference type="AlphaFoldDB" id="A0A1Z4C4Q1"/>
<accession>A0A1Z4C4Q1</accession>
<dbReference type="Pfam" id="PF13817">
    <property type="entry name" value="DDE_Tnp_IS66_C"/>
    <property type="match status" value="1"/>
</dbReference>
<organism evidence="6 7">
    <name type="scientific">Methylovulum psychrotolerans</name>
    <dbReference type="NCBI Taxonomy" id="1704499"/>
    <lineage>
        <taxon>Bacteria</taxon>
        <taxon>Pseudomonadati</taxon>
        <taxon>Pseudomonadota</taxon>
        <taxon>Gammaproteobacteria</taxon>
        <taxon>Methylococcales</taxon>
        <taxon>Methylococcaceae</taxon>
        <taxon>Methylovulum</taxon>
    </lineage>
</organism>
<feature type="domain" description="Transposase TnpC homeodomain" evidence="4">
    <location>
        <begin position="48"/>
        <end position="123"/>
    </location>
</feature>
<name>A0A1Z4C4Q1_9GAMM</name>
<dbReference type="PANTHER" id="PTHR33678">
    <property type="entry name" value="BLL1576 PROTEIN"/>
    <property type="match status" value="1"/>
</dbReference>
<proteinExistence type="predicted"/>
<evidence type="ECO:0000313" key="6">
    <source>
        <dbReference type="EMBL" id="ASF48527.1"/>
    </source>
</evidence>
<evidence type="ECO:0000259" key="5">
    <source>
        <dbReference type="Pfam" id="PF13817"/>
    </source>
</evidence>
<dbReference type="InterPro" id="IPR052344">
    <property type="entry name" value="Transposase-related"/>
</dbReference>